<dbReference type="RefSeq" id="WP_070251661.1">
    <property type="nucleotide sequence ID" value="NZ_LROM01000143.1"/>
</dbReference>
<dbReference type="CDD" id="cd01289">
    <property type="entry name" value="FabA_like"/>
    <property type="match status" value="1"/>
</dbReference>
<dbReference type="AlphaFoldDB" id="A0A1E7W964"/>
<name>A0A1E7W964_9BURK</name>
<dbReference type="PIRSF" id="PIRSF020565">
    <property type="entry name" value="3Ho_Ac_ACP_DH_prd"/>
    <property type="match status" value="1"/>
</dbReference>
<evidence type="ECO:0008006" key="3">
    <source>
        <dbReference type="Google" id="ProtNLM"/>
    </source>
</evidence>
<protein>
    <recommendedName>
        <fullName evidence="3">3-hydroxylacyl-ACP dehydratase</fullName>
    </recommendedName>
</protein>
<dbReference type="InterPro" id="IPR029069">
    <property type="entry name" value="HotDog_dom_sf"/>
</dbReference>
<sequence length="163" mass="17403">MSDVEMPDVRELVPHSGAMVLLDRVVSADHDNLCAEVRIHANSMLASQQGVGAWVGIEYMAQAIAAHAGWKGRLLGEPARVGFLLGSRKYQASVPYFVPGSVLRVHVHRVLQGENGLGAFDCRIELAAAPGQLPEQAPALATATVTVFQPHNVNQFLEDGNAG</sequence>
<evidence type="ECO:0000313" key="2">
    <source>
        <dbReference type="Proteomes" id="UP000175989"/>
    </source>
</evidence>
<comment type="caution">
    <text evidence="1">The sequence shown here is derived from an EMBL/GenBank/DDBJ whole genome shotgun (WGS) entry which is preliminary data.</text>
</comment>
<dbReference type="PATRIC" id="fig|762836.4.peg.4913"/>
<dbReference type="Pfam" id="PF22817">
    <property type="entry name" value="ApeP-like"/>
    <property type="match status" value="1"/>
</dbReference>
<dbReference type="SUPFAM" id="SSF54637">
    <property type="entry name" value="Thioesterase/thiol ester dehydrase-isomerase"/>
    <property type="match status" value="1"/>
</dbReference>
<reference evidence="2" key="1">
    <citation type="journal article" date="2016" name="Front. Microbiol.">
        <title>Molecular Keys to the Janthinobacterium and Duganella spp. Interaction with the Plant Pathogen Fusarium graminearum.</title>
        <authorList>
            <person name="Haack F.S."/>
            <person name="Poehlein A."/>
            <person name="Kroger C."/>
            <person name="Voigt C.A."/>
            <person name="Piepenbring M."/>
            <person name="Bode H.B."/>
            <person name="Daniel R."/>
            <person name="Schafer W."/>
            <person name="Streit W.R."/>
        </authorList>
    </citation>
    <scope>NUCLEOTIDE SEQUENCE [LARGE SCALE GENOMIC DNA]</scope>
    <source>
        <strain evidence="2">T54</strain>
    </source>
</reference>
<organism evidence="1 2">
    <name type="scientific">Duganella phyllosphaerae</name>
    <dbReference type="NCBI Taxonomy" id="762836"/>
    <lineage>
        <taxon>Bacteria</taxon>
        <taxon>Pseudomonadati</taxon>
        <taxon>Pseudomonadota</taxon>
        <taxon>Betaproteobacteria</taxon>
        <taxon>Burkholderiales</taxon>
        <taxon>Oxalobacteraceae</taxon>
        <taxon>Telluria group</taxon>
        <taxon>Duganella</taxon>
    </lineage>
</organism>
<dbReference type="EMBL" id="LROM01000143">
    <property type="protein sequence ID" value="OEZ92932.1"/>
    <property type="molecule type" value="Genomic_DNA"/>
</dbReference>
<accession>A0A1E7W964</accession>
<dbReference type="Gene3D" id="3.10.129.10">
    <property type="entry name" value="Hotdog Thioesterase"/>
    <property type="match status" value="1"/>
</dbReference>
<evidence type="ECO:0000313" key="1">
    <source>
        <dbReference type="EMBL" id="OEZ92932.1"/>
    </source>
</evidence>
<dbReference type="Proteomes" id="UP000175989">
    <property type="component" value="Unassembled WGS sequence"/>
</dbReference>
<dbReference type="InterPro" id="IPR016776">
    <property type="entry name" value="ApeP-like_dehydratase"/>
</dbReference>
<gene>
    <name evidence="1" type="ORF">DUPY_47740</name>
</gene>
<proteinExistence type="predicted"/>
<keyword evidence="2" id="KW-1185">Reference proteome</keyword>